<accession>A0A2N0DER8</accession>
<reference evidence="1 2" key="2">
    <citation type="submission" date="2017-12" db="EMBL/GenBank/DDBJ databases">
        <title>Genome sequence of Rhizobium sullae HCNT1 isolated from Sulla coronaria nodules and featuring peculiar denitrification phenotypes.</title>
        <authorList>
            <person name="De Diego-Diaz B."/>
            <person name="Treu L."/>
            <person name="Campanaro S."/>
            <person name="Da Silva Duarte V."/>
            <person name="Basaglia M."/>
            <person name="Favaro L."/>
            <person name="Casella S."/>
            <person name="Squartini A."/>
        </authorList>
    </citation>
    <scope>NUCLEOTIDE SEQUENCE [LARGE SCALE GENOMIC DNA]</scope>
    <source>
        <strain evidence="1 2">HCNT1</strain>
    </source>
</reference>
<dbReference type="AlphaFoldDB" id="A0A2N0DER8"/>
<name>A0A2N0DER8_RHISU</name>
<dbReference type="Proteomes" id="UP000232164">
    <property type="component" value="Unassembled WGS sequence"/>
</dbReference>
<reference evidence="1 2" key="1">
    <citation type="submission" date="2017-11" db="EMBL/GenBank/DDBJ databases">
        <authorList>
            <person name="Han C.G."/>
        </authorList>
    </citation>
    <scope>NUCLEOTIDE SEQUENCE [LARGE SCALE GENOMIC DNA]</scope>
    <source>
        <strain evidence="1 2">HCNT1</strain>
    </source>
</reference>
<comment type="caution">
    <text evidence="1">The sequence shown here is derived from an EMBL/GenBank/DDBJ whole genome shotgun (WGS) entry which is preliminary data.</text>
</comment>
<evidence type="ECO:0000313" key="1">
    <source>
        <dbReference type="EMBL" id="PKA44594.1"/>
    </source>
</evidence>
<protein>
    <submittedName>
        <fullName evidence="1">Uncharacterized protein</fullName>
    </submittedName>
</protein>
<organism evidence="1 2">
    <name type="scientific">Rhizobium sullae</name>
    <name type="common">Rhizobium hedysari</name>
    <dbReference type="NCBI Taxonomy" id="50338"/>
    <lineage>
        <taxon>Bacteria</taxon>
        <taxon>Pseudomonadati</taxon>
        <taxon>Pseudomonadota</taxon>
        <taxon>Alphaproteobacteria</taxon>
        <taxon>Hyphomicrobiales</taxon>
        <taxon>Rhizobiaceae</taxon>
        <taxon>Rhizobium/Agrobacterium group</taxon>
        <taxon>Rhizobium</taxon>
    </lineage>
</organism>
<proteinExistence type="predicted"/>
<gene>
    <name evidence="1" type="ORF">CWR43_01650</name>
</gene>
<evidence type="ECO:0000313" key="2">
    <source>
        <dbReference type="Proteomes" id="UP000232164"/>
    </source>
</evidence>
<sequence length="78" mass="9046">MPFTETKYRHWTHNESSGRVMCALTGVVNELRFSHRQRLHEQPRPLAHLAAQASLGRMVENVERDQSVKPLLMLHFAP</sequence>
<dbReference type="EMBL" id="PIQN01000003">
    <property type="protein sequence ID" value="PKA44594.1"/>
    <property type="molecule type" value="Genomic_DNA"/>
</dbReference>